<dbReference type="Pfam" id="PF03358">
    <property type="entry name" value="FMN_red"/>
    <property type="match status" value="1"/>
</dbReference>
<gene>
    <name evidence="2" type="ORF">EVS81_13605</name>
</gene>
<dbReference type="Proteomes" id="UP000289260">
    <property type="component" value="Chromosome"/>
</dbReference>
<dbReference type="KEGG" id="ltr:EVS81_13605"/>
<dbReference type="RefSeq" id="WP_130110842.1">
    <property type="nucleotide sequence ID" value="NZ_CP035806.1"/>
</dbReference>
<sequence>MRIGTIVGSLSAVSINRRILAALTEIIGDRAELVDVRIDDLPLYNRDLDDRFPAEAVRFKAQLGEVDGLILVTPEYNRSMPAALKNALEWGSRPGGENAFPGIPAGVLGASGGRLGTALAQHQLREVLAYLDMPTLGQPEVYLTFDASELDPVTGAATDPALRRRLERWSARFLAHVERHPRHA</sequence>
<dbReference type="SUPFAM" id="SSF52218">
    <property type="entry name" value="Flavoproteins"/>
    <property type="match status" value="1"/>
</dbReference>
<dbReference type="GO" id="GO:0010181">
    <property type="term" value="F:FMN binding"/>
    <property type="evidence" value="ECO:0007669"/>
    <property type="project" value="TreeGrafter"/>
</dbReference>
<evidence type="ECO:0000313" key="3">
    <source>
        <dbReference type="Proteomes" id="UP000289260"/>
    </source>
</evidence>
<dbReference type="InterPro" id="IPR005025">
    <property type="entry name" value="FMN_Rdtase-like_dom"/>
</dbReference>
<dbReference type="PANTHER" id="PTHR30543">
    <property type="entry name" value="CHROMATE REDUCTASE"/>
    <property type="match status" value="1"/>
</dbReference>
<dbReference type="InterPro" id="IPR029039">
    <property type="entry name" value="Flavoprotein-like_sf"/>
</dbReference>
<dbReference type="GO" id="GO:0005829">
    <property type="term" value="C:cytosol"/>
    <property type="evidence" value="ECO:0007669"/>
    <property type="project" value="TreeGrafter"/>
</dbReference>
<dbReference type="GO" id="GO:0016491">
    <property type="term" value="F:oxidoreductase activity"/>
    <property type="evidence" value="ECO:0007669"/>
    <property type="project" value="InterPro"/>
</dbReference>
<accession>A0A4V0Z1V5</accession>
<protein>
    <submittedName>
        <fullName evidence="2">NAD(P)H-dependent oxidoreductase</fullName>
    </submittedName>
</protein>
<dbReference type="InterPro" id="IPR050712">
    <property type="entry name" value="NAD(P)H-dep_reductase"/>
</dbReference>
<name>A0A4V0Z1V5_9MICO</name>
<dbReference type="PANTHER" id="PTHR30543:SF21">
    <property type="entry name" value="NAD(P)H-DEPENDENT FMN REDUCTASE LOT6"/>
    <property type="match status" value="1"/>
</dbReference>
<dbReference type="EMBL" id="CP035806">
    <property type="protein sequence ID" value="QBE49729.1"/>
    <property type="molecule type" value="Genomic_DNA"/>
</dbReference>
<organism evidence="2 3">
    <name type="scientific">Leucobacter triazinivorans</name>
    <dbReference type="NCBI Taxonomy" id="1784719"/>
    <lineage>
        <taxon>Bacteria</taxon>
        <taxon>Bacillati</taxon>
        <taxon>Actinomycetota</taxon>
        <taxon>Actinomycetes</taxon>
        <taxon>Micrococcales</taxon>
        <taxon>Microbacteriaceae</taxon>
        <taxon>Leucobacter</taxon>
    </lineage>
</organism>
<proteinExistence type="predicted"/>
<evidence type="ECO:0000259" key="1">
    <source>
        <dbReference type="Pfam" id="PF03358"/>
    </source>
</evidence>
<feature type="domain" description="NADPH-dependent FMN reductase-like" evidence="1">
    <location>
        <begin position="1"/>
        <end position="145"/>
    </location>
</feature>
<dbReference type="OrthoDB" id="9812295at2"/>
<keyword evidence="3" id="KW-1185">Reference proteome</keyword>
<dbReference type="AlphaFoldDB" id="A0A4V0Z1V5"/>
<dbReference type="Gene3D" id="3.40.50.360">
    <property type="match status" value="1"/>
</dbReference>
<evidence type="ECO:0000313" key="2">
    <source>
        <dbReference type="EMBL" id="QBE49729.1"/>
    </source>
</evidence>
<reference evidence="2 3" key="1">
    <citation type="submission" date="2019-02" db="EMBL/GenBank/DDBJ databases">
        <authorList>
            <person name="Sun L."/>
            <person name="Pan D."/>
            <person name="Wu X."/>
        </authorList>
    </citation>
    <scope>NUCLEOTIDE SEQUENCE [LARGE SCALE GENOMIC DNA]</scope>
    <source>
        <strain evidence="2 3">JW-1</strain>
    </source>
</reference>